<feature type="compositionally biased region" description="Basic and acidic residues" evidence="10">
    <location>
        <begin position="319"/>
        <end position="336"/>
    </location>
</feature>
<dbReference type="InterPro" id="IPR036576">
    <property type="entry name" value="WRKY_dom_sf"/>
</dbReference>
<evidence type="ECO:0000256" key="8">
    <source>
        <dbReference type="ARBA" id="ARBA00023242"/>
    </source>
</evidence>
<dbReference type="PROSITE" id="PS50811">
    <property type="entry name" value="WRKY"/>
    <property type="match status" value="2"/>
</dbReference>
<organism evidence="12 13">
    <name type="scientific">Adiantum capillus-veneris</name>
    <name type="common">Maidenhair fern</name>
    <dbReference type="NCBI Taxonomy" id="13818"/>
    <lineage>
        <taxon>Eukaryota</taxon>
        <taxon>Viridiplantae</taxon>
        <taxon>Streptophyta</taxon>
        <taxon>Embryophyta</taxon>
        <taxon>Tracheophyta</taxon>
        <taxon>Polypodiopsida</taxon>
        <taxon>Polypodiidae</taxon>
        <taxon>Polypodiales</taxon>
        <taxon>Pteridineae</taxon>
        <taxon>Pteridaceae</taxon>
        <taxon>Vittarioideae</taxon>
        <taxon>Adiantum</taxon>
    </lineage>
</organism>
<keyword evidence="8" id="KW-0539">Nucleus</keyword>
<keyword evidence="2" id="KW-0479">Metal-binding</keyword>
<evidence type="ECO:0000256" key="10">
    <source>
        <dbReference type="SAM" id="MobiDB-lite"/>
    </source>
</evidence>
<dbReference type="GO" id="GO:0003700">
    <property type="term" value="F:DNA-binding transcription factor activity"/>
    <property type="evidence" value="ECO:0007669"/>
    <property type="project" value="InterPro"/>
</dbReference>
<comment type="caution">
    <text evidence="12">The sequence shown here is derived from an EMBL/GenBank/DDBJ whole genome shotgun (WGS) entry which is preliminary data.</text>
</comment>
<dbReference type="InterPro" id="IPR003657">
    <property type="entry name" value="WRKY_dom"/>
</dbReference>
<dbReference type="PANTHER" id="PTHR31221">
    <property type="entry name" value="WRKY TRANSCRIPTION FACTOR PROTEIN 1-RELATED"/>
    <property type="match status" value="1"/>
</dbReference>
<evidence type="ECO:0000259" key="11">
    <source>
        <dbReference type="PROSITE" id="PS50811"/>
    </source>
</evidence>
<protein>
    <recommendedName>
        <fullName evidence="11">WRKY domain-containing protein</fullName>
    </recommendedName>
</protein>
<feature type="domain" description="WRKY" evidence="11">
    <location>
        <begin position="429"/>
        <end position="494"/>
    </location>
</feature>
<gene>
    <name evidence="12" type="ORF">GOP47_0011330</name>
</gene>
<dbReference type="GO" id="GO:0046872">
    <property type="term" value="F:metal ion binding"/>
    <property type="evidence" value="ECO:0007669"/>
    <property type="project" value="UniProtKB-KW"/>
</dbReference>
<keyword evidence="7" id="KW-0804">Transcription</keyword>
<dbReference type="FunFam" id="2.20.25.80:FF:000006">
    <property type="entry name" value="WRKY transcription factor"/>
    <property type="match status" value="1"/>
</dbReference>
<evidence type="ECO:0000256" key="1">
    <source>
        <dbReference type="ARBA" id="ARBA00004123"/>
    </source>
</evidence>
<dbReference type="Pfam" id="PF03106">
    <property type="entry name" value="WRKY"/>
    <property type="match status" value="2"/>
</dbReference>
<keyword evidence="6" id="KW-0238">DNA-binding</keyword>
<evidence type="ECO:0000313" key="12">
    <source>
        <dbReference type="EMBL" id="KAI5073317.1"/>
    </source>
</evidence>
<evidence type="ECO:0000256" key="3">
    <source>
        <dbReference type="ARBA" id="ARBA00022737"/>
    </source>
</evidence>
<dbReference type="AlphaFoldDB" id="A0A9D4UTR5"/>
<dbReference type="GO" id="GO:0043565">
    <property type="term" value="F:sequence-specific DNA binding"/>
    <property type="evidence" value="ECO:0007669"/>
    <property type="project" value="InterPro"/>
</dbReference>
<dbReference type="GO" id="GO:0005634">
    <property type="term" value="C:nucleus"/>
    <property type="evidence" value="ECO:0007669"/>
    <property type="project" value="UniProtKB-SubCell"/>
</dbReference>
<evidence type="ECO:0000256" key="7">
    <source>
        <dbReference type="ARBA" id="ARBA00023163"/>
    </source>
</evidence>
<name>A0A9D4UTR5_ADICA</name>
<feature type="region of interest" description="Disordered" evidence="10">
    <location>
        <begin position="304"/>
        <end position="339"/>
    </location>
</feature>
<evidence type="ECO:0000256" key="9">
    <source>
        <dbReference type="ARBA" id="ARBA00061157"/>
    </source>
</evidence>
<feature type="domain" description="WRKY" evidence="11">
    <location>
        <begin position="248"/>
        <end position="312"/>
    </location>
</feature>
<dbReference type="FunFam" id="2.20.25.80:FF:000003">
    <property type="entry name" value="WRKY transcription factor 57"/>
    <property type="match status" value="1"/>
</dbReference>
<keyword evidence="5" id="KW-0805">Transcription regulation</keyword>
<dbReference type="SMART" id="SM00774">
    <property type="entry name" value="WRKY"/>
    <property type="match status" value="2"/>
</dbReference>
<keyword evidence="3" id="KW-0677">Repeat</keyword>
<dbReference type="OrthoDB" id="5065855at2759"/>
<dbReference type="InterPro" id="IPR044810">
    <property type="entry name" value="WRKY_plant"/>
</dbReference>
<evidence type="ECO:0000256" key="4">
    <source>
        <dbReference type="ARBA" id="ARBA00022833"/>
    </source>
</evidence>
<comment type="similarity">
    <text evidence="9">Belongs to the WRKY group I family.</text>
</comment>
<evidence type="ECO:0000313" key="13">
    <source>
        <dbReference type="Proteomes" id="UP000886520"/>
    </source>
</evidence>
<keyword evidence="13" id="KW-1185">Reference proteome</keyword>
<dbReference type="Proteomes" id="UP000886520">
    <property type="component" value="Chromosome 11"/>
</dbReference>
<evidence type="ECO:0000256" key="6">
    <source>
        <dbReference type="ARBA" id="ARBA00023125"/>
    </source>
</evidence>
<accession>A0A9D4UTR5</accession>
<comment type="subcellular location">
    <subcellularLocation>
        <location evidence="1">Nucleus</location>
    </subcellularLocation>
</comment>
<dbReference type="PANTHER" id="PTHR31221:SF193">
    <property type="entry name" value="WRKY TRANSCRIPTION FACTOR PROTEIN 1-RELATED"/>
    <property type="match status" value="1"/>
</dbReference>
<sequence length="511" mass="56508">MAFFSGLFADQDSCKGSMPLSHLLAEGLGSPTVFYDNSRSYEGMNKSACHTSDEMSKAFESPTPCGSKSKSSAAYKAMMPSRLPLAPPSKHFTISPGISPASLLESPILFNTQQAYPSPTTGTLSLQCNTSREHLHVGLSRGIDSWDMNKSDDSFIFKPLLAAAECGSPVKISIGTSAMFGEKNADYADWHSQAQESEELCYSQLPACNSGQELVSEIVSSVIEPQDYLELETMIQVDLKPSGVPFNSNARLSIDGYNWKKYGQKQLKNSANPRSYYKCSHSFCSAKRQVERSQEGEITEIMYKGDHNHPKPQGTRRGARSDNRIVNDPEEGHRDIMGQNSVTPRKMLHGKAFDDSFLLPGLRQDGLSGTSEVSCASLTSNDEDDYGEASIACENVDNEHDSKRRRIENEPEKPFRTMREPRVVVQTVSDVDILDDGYRWRKYGQKVVKGHFYPRNYYKCTNYGCGVKKHVERSSSDVTSVITSYDGKHNHGVLAARGASGVANHPVDLEL</sequence>
<dbReference type="SUPFAM" id="SSF118290">
    <property type="entry name" value="WRKY DNA-binding domain"/>
    <property type="match status" value="2"/>
</dbReference>
<proteinExistence type="inferred from homology"/>
<evidence type="ECO:0000256" key="5">
    <source>
        <dbReference type="ARBA" id="ARBA00023015"/>
    </source>
</evidence>
<reference evidence="12" key="1">
    <citation type="submission" date="2021-01" db="EMBL/GenBank/DDBJ databases">
        <title>Adiantum capillus-veneris genome.</title>
        <authorList>
            <person name="Fang Y."/>
            <person name="Liao Q."/>
        </authorList>
    </citation>
    <scope>NUCLEOTIDE SEQUENCE</scope>
    <source>
        <strain evidence="12">H3</strain>
        <tissue evidence="12">Leaf</tissue>
    </source>
</reference>
<keyword evidence="4" id="KW-0862">Zinc</keyword>
<evidence type="ECO:0000256" key="2">
    <source>
        <dbReference type="ARBA" id="ARBA00022723"/>
    </source>
</evidence>
<dbReference type="Gene3D" id="2.20.25.80">
    <property type="entry name" value="WRKY domain"/>
    <property type="match status" value="2"/>
</dbReference>
<dbReference type="EMBL" id="JABFUD020000011">
    <property type="protein sequence ID" value="KAI5073317.1"/>
    <property type="molecule type" value="Genomic_DNA"/>
</dbReference>